<reference evidence="1" key="2">
    <citation type="submission" date="2021-05" db="EMBL/GenBank/DDBJ databases">
        <authorList>
            <person name="Pain A."/>
        </authorList>
    </citation>
    <scope>NUCLEOTIDE SEQUENCE</scope>
    <source>
        <strain evidence="1">1802A</strain>
    </source>
</reference>
<gene>
    <name evidence="1" type="ORF">X943_003726</name>
</gene>
<accession>A0AAD9G7X8</accession>
<protein>
    <submittedName>
        <fullName evidence="1">Secreted antigen 1</fullName>
    </submittedName>
</protein>
<organism evidence="1 2">
    <name type="scientific">Babesia divergens</name>
    <dbReference type="NCBI Taxonomy" id="32595"/>
    <lineage>
        <taxon>Eukaryota</taxon>
        <taxon>Sar</taxon>
        <taxon>Alveolata</taxon>
        <taxon>Apicomplexa</taxon>
        <taxon>Aconoidasida</taxon>
        <taxon>Piroplasmida</taxon>
        <taxon>Babesiidae</taxon>
        <taxon>Babesia</taxon>
    </lineage>
</organism>
<sequence length="136" mass="15881">MKEFCKDVRNTKFKEQVTNRRLYVDVKAVCRDCMLRLKFLSHYFIPTYGPGAFSERIEIPKKFYKDALKPEDFEVYVKWIVGNLPKIWKSYKQMLAESLDMTTEQLKTDTKVGPLKYGFVLGVVCGKEVLKHNSGV</sequence>
<name>A0AAD9G7X8_BABDI</name>
<proteinExistence type="predicted"/>
<evidence type="ECO:0000313" key="2">
    <source>
        <dbReference type="Proteomes" id="UP001195914"/>
    </source>
</evidence>
<reference evidence="1" key="1">
    <citation type="journal article" date="2014" name="Nucleic Acids Res.">
        <title>The evolutionary dynamics of variant antigen genes in Babesia reveal a history of genomic innovation underlying host-parasite interaction.</title>
        <authorList>
            <person name="Jackson A.P."/>
            <person name="Otto T.D."/>
            <person name="Darby A."/>
            <person name="Ramaprasad A."/>
            <person name="Xia D."/>
            <person name="Echaide I.E."/>
            <person name="Farber M."/>
            <person name="Gahlot S."/>
            <person name="Gamble J."/>
            <person name="Gupta D."/>
            <person name="Gupta Y."/>
            <person name="Jackson L."/>
            <person name="Malandrin L."/>
            <person name="Malas T.B."/>
            <person name="Moussa E."/>
            <person name="Nair M."/>
            <person name="Reid A.J."/>
            <person name="Sanders M."/>
            <person name="Sharma J."/>
            <person name="Tracey A."/>
            <person name="Quail M.A."/>
            <person name="Weir W."/>
            <person name="Wastling J.M."/>
            <person name="Hall N."/>
            <person name="Willadsen P."/>
            <person name="Lingelbach K."/>
            <person name="Shiels B."/>
            <person name="Tait A."/>
            <person name="Berriman M."/>
            <person name="Allred D.R."/>
            <person name="Pain A."/>
        </authorList>
    </citation>
    <scope>NUCLEOTIDE SEQUENCE</scope>
    <source>
        <strain evidence="1">1802A</strain>
    </source>
</reference>
<dbReference type="EMBL" id="JAHBMH010000073">
    <property type="protein sequence ID" value="KAK1933450.1"/>
    <property type="molecule type" value="Genomic_DNA"/>
</dbReference>
<comment type="caution">
    <text evidence="1">The sequence shown here is derived from an EMBL/GenBank/DDBJ whole genome shotgun (WGS) entry which is preliminary data.</text>
</comment>
<keyword evidence="2" id="KW-1185">Reference proteome</keyword>
<dbReference type="AlphaFoldDB" id="A0AAD9G7X8"/>
<evidence type="ECO:0000313" key="1">
    <source>
        <dbReference type="EMBL" id="KAK1933450.1"/>
    </source>
</evidence>
<dbReference type="Proteomes" id="UP001195914">
    <property type="component" value="Unassembled WGS sequence"/>
</dbReference>